<gene>
    <name evidence="2" type="ORF">GSTENG00014616001</name>
</gene>
<accession>Q4SPY4</accession>
<feature type="region of interest" description="Disordered" evidence="1">
    <location>
        <begin position="1"/>
        <end position="32"/>
    </location>
</feature>
<reference evidence="2" key="2">
    <citation type="submission" date="2004-02" db="EMBL/GenBank/DDBJ databases">
        <authorList>
            <consortium name="Genoscope"/>
            <consortium name="Whitehead Institute Centre for Genome Research"/>
        </authorList>
    </citation>
    <scope>NUCLEOTIDE SEQUENCE</scope>
</reference>
<evidence type="ECO:0000313" key="2">
    <source>
        <dbReference type="EMBL" id="CAF97298.1"/>
    </source>
</evidence>
<sequence>MGNDMEKWNHGYKNNHVVKIKGTSVDERNHRE</sequence>
<evidence type="ECO:0000256" key="1">
    <source>
        <dbReference type="SAM" id="MobiDB-lite"/>
    </source>
</evidence>
<dbReference type="KEGG" id="tng:GSTEN00014616G001"/>
<dbReference type="EMBL" id="CAAE01014536">
    <property type="protein sequence ID" value="CAF97298.1"/>
    <property type="molecule type" value="Genomic_DNA"/>
</dbReference>
<protein>
    <submittedName>
        <fullName evidence="2">(spotted green pufferfish) hypothetical protein</fullName>
    </submittedName>
</protein>
<proteinExistence type="predicted"/>
<feature type="non-terminal residue" evidence="2">
    <location>
        <position position="32"/>
    </location>
</feature>
<name>Q4SPY4_TETNG</name>
<reference evidence="2" key="1">
    <citation type="journal article" date="2004" name="Nature">
        <title>Genome duplication in the teleost fish Tetraodon nigroviridis reveals the early vertebrate proto-karyotype.</title>
        <authorList>
            <person name="Jaillon O."/>
            <person name="Aury J.-M."/>
            <person name="Brunet F."/>
            <person name="Petit J.-L."/>
            <person name="Stange-Thomann N."/>
            <person name="Mauceli E."/>
            <person name="Bouneau L."/>
            <person name="Fischer C."/>
            <person name="Ozouf-Costaz C."/>
            <person name="Bernot A."/>
            <person name="Nicaud S."/>
            <person name="Jaffe D."/>
            <person name="Fisher S."/>
            <person name="Lutfalla G."/>
            <person name="Dossat C."/>
            <person name="Segurens B."/>
            <person name="Dasilva C."/>
            <person name="Salanoubat M."/>
            <person name="Levy M."/>
            <person name="Boudet N."/>
            <person name="Castellano S."/>
            <person name="Anthouard V."/>
            <person name="Jubin C."/>
            <person name="Castelli V."/>
            <person name="Katinka M."/>
            <person name="Vacherie B."/>
            <person name="Biemont C."/>
            <person name="Skalli Z."/>
            <person name="Cattolico L."/>
            <person name="Poulain J."/>
            <person name="De Berardinis V."/>
            <person name="Cruaud C."/>
            <person name="Duprat S."/>
            <person name="Brottier P."/>
            <person name="Coutanceau J.-P."/>
            <person name="Gouzy J."/>
            <person name="Parra G."/>
            <person name="Lardier G."/>
            <person name="Chapple C."/>
            <person name="McKernan K.J."/>
            <person name="McEwan P."/>
            <person name="Bosak S."/>
            <person name="Kellis M."/>
            <person name="Volff J.-N."/>
            <person name="Guigo R."/>
            <person name="Zody M.C."/>
            <person name="Mesirov J."/>
            <person name="Lindblad-Toh K."/>
            <person name="Birren B."/>
            <person name="Nusbaum C."/>
            <person name="Kahn D."/>
            <person name="Robinson-Rechavi M."/>
            <person name="Laudet V."/>
            <person name="Schachter V."/>
            <person name="Quetier F."/>
            <person name="Saurin W."/>
            <person name="Scarpelli C."/>
            <person name="Wincker P."/>
            <person name="Lander E.S."/>
            <person name="Weissenbach J."/>
            <person name="Roest Crollius H."/>
        </authorList>
    </citation>
    <scope>NUCLEOTIDE SEQUENCE [LARGE SCALE GENOMIC DNA]</scope>
</reference>
<organism evidence="2">
    <name type="scientific">Tetraodon nigroviridis</name>
    <name type="common">Spotted green pufferfish</name>
    <name type="synonym">Chelonodon nigroviridis</name>
    <dbReference type="NCBI Taxonomy" id="99883"/>
    <lineage>
        <taxon>Eukaryota</taxon>
        <taxon>Metazoa</taxon>
        <taxon>Chordata</taxon>
        <taxon>Craniata</taxon>
        <taxon>Vertebrata</taxon>
        <taxon>Euteleostomi</taxon>
        <taxon>Actinopterygii</taxon>
        <taxon>Neopterygii</taxon>
        <taxon>Teleostei</taxon>
        <taxon>Neoteleostei</taxon>
        <taxon>Acanthomorphata</taxon>
        <taxon>Eupercaria</taxon>
        <taxon>Tetraodontiformes</taxon>
        <taxon>Tetradontoidea</taxon>
        <taxon>Tetraodontidae</taxon>
        <taxon>Tetraodon</taxon>
    </lineage>
</organism>
<comment type="caution">
    <text evidence="2">The sequence shown here is derived from an EMBL/GenBank/DDBJ whole genome shotgun (WGS) entry which is preliminary data.</text>
</comment>
<dbReference type="AlphaFoldDB" id="Q4SPY4"/>